<dbReference type="InterPro" id="IPR050090">
    <property type="entry name" value="Tyrosine_recombinase_XerCD"/>
</dbReference>
<dbReference type="InterPro" id="IPR013762">
    <property type="entry name" value="Integrase-like_cat_sf"/>
</dbReference>
<name>A0ABP7K497_9RHOB</name>
<dbReference type="PANTHER" id="PTHR30349">
    <property type="entry name" value="PHAGE INTEGRASE-RELATED"/>
    <property type="match status" value="1"/>
</dbReference>
<dbReference type="EMBL" id="BAABDF010000006">
    <property type="protein sequence ID" value="GAA3865291.1"/>
    <property type="molecule type" value="Genomic_DNA"/>
</dbReference>
<evidence type="ECO:0000313" key="10">
    <source>
        <dbReference type="Proteomes" id="UP001399917"/>
    </source>
</evidence>
<dbReference type="Gene3D" id="1.10.443.10">
    <property type="entry name" value="Intergrase catalytic core"/>
    <property type="match status" value="1"/>
</dbReference>
<dbReference type="InterPro" id="IPR011010">
    <property type="entry name" value="DNA_brk_join_enz"/>
</dbReference>
<proteinExistence type="inferred from homology"/>
<dbReference type="Pfam" id="PF20172">
    <property type="entry name" value="DUF6538"/>
    <property type="match status" value="1"/>
</dbReference>
<keyword evidence="4" id="KW-0233">DNA recombination</keyword>
<dbReference type="PANTHER" id="PTHR30349:SF64">
    <property type="entry name" value="PROPHAGE INTEGRASE INTD-RELATED"/>
    <property type="match status" value="1"/>
</dbReference>
<evidence type="ECO:0000256" key="2">
    <source>
        <dbReference type="ARBA" id="ARBA00022908"/>
    </source>
</evidence>
<feature type="region of interest" description="Disordered" evidence="6">
    <location>
        <begin position="158"/>
        <end position="177"/>
    </location>
</feature>
<dbReference type="Pfam" id="PF00589">
    <property type="entry name" value="Phage_integrase"/>
    <property type="match status" value="1"/>
</dbReference>
<feature type="domain" description="Core-binding (CB)" evidence="8">
    <location>
        <begin position="195"/>
        <end position="279"/>
    </location>
</feature>
<dbReference type="InterPro" id="IPR044068">
    <property type="entry name" value="CB"/>
</dbReference>
<sequence length="508" mass="57309">MTLKMPNPIKNKKSGIFSIRVRVPADLVTAFGRSEYVKSLRTRDPAEAKVRFAAEYASFQKRCSALRAKPQVLPFKKIMILAGRAYHELMEILENEPGEPEIWEGVKRLNAKARLSDAHRDKWYGPYVDKLLEEEGIAVDARSWERLIVEVQKAHEQAAEQQHKRSLGDFSPDPNADRFPKDLGETVPDASASGVTLTAVFDHWAKDHLANGKSHNTVTDFGRKIDALKAYVGHEDLDRLTPKIITQWCDHLRLEKELTSKTVAGKYLAAVRTVCRHAKSKFLITEDPTEGVKYKISTRVQTRPKGYTDDEAARILRCASQVTLGASKASYHNTMARRWVPWICAYTGARVGEITQLRAQDLTFENDIPRLMITPEAGTVKSGRYRFVPVHPHLQEVGLLEFIQSAEDDYLFHPGARTKEEAVKRAANARDKVGVWVRNSVGIDDKRIQPNHAWRHRFKTEGRNAGISTEYLGAIQGHVTANAAESYGEYSTEALYREICKLPRIAVG</sequence>
<dbReference type="RefSeq" id="WP_344845718.1">
    <property type="nucleotide sequence ID" value="NZ_BAABDF010000006.1"/>
</dbReference>
<dbReference type="InterPro" id="IPR010998">
    <property type="entry name" value="Integrase_recombinase_N"/>
</dbReference>
<dbReference type="SUPFAM" id="SSF56349">
    <property type="entry name" value="DNA breaking-rejoining enzymes"/>
    <property type="match status" value="1"/>
</dbReference>
<organism evidence="9 10">
    <name type="scientific">Celeribacter arenosi</name>
    <dbReference type="NCBI Taxonomy" id="792649"/>
    <lineage>
        <taxon>Bacteria</taxon>
        <taxon>Pseudomonadati</taxon>
        <taxon>Pseudomonadota</taxon>
        <taxon>Alphaproteobacteria</taxon>
        <taxon>Rhodobacterales</taxon>
        <taxon>Roseobacteraceae</taxon>
        <taxon>Celeribacter</taxon>
    </lineage>
</organism>
<dbReference type="InterPro" id="IPR002104">
    <property type="entry name" value="Integrase_catalytic"/>
</dbReference>
<evidence type="ECO:0000256" key="3">
    <source>
        <dbReference type="ARBA" id="ARBA00023125"/>
    </source>
</evidence>
<evidence type="ECO:0000256" key="4">
    <source>
        <dbReference type="ARBA" id="ARBA00023172"/>
    </source>
</evidence>
<keyword evidence="3 5" id="KW-0238">DNA-binding</keyword>
<protein>
    <submittedName>
        <fullName evidence="9">Uncharacterized protein</fullName>
    </submittedName>
</protein>
<evidence type="ECO:0000256" key="6">
    <source>
        <dbReference type="SAM" id="MobiDB-lite"/>
    </source>
</evidence>
<dbReference type="InterPro" id="IPR046668">
    <property type="entry name" value="DUF6538"/>
</dbReference>
<comment type="similarity">
    <text evidence="1">Belongs to the 'phage' integrase family.</text>
</comment>
<evidence type="ECO:0000313" key="9">
    <source>
        <dbReference type="EMBL" id="GAA3865291.1"/>
    </source>
</evidence>
<dbReference type="Pfam" id="PF02899">
    <property type="entry name" value="Phage_int_SAM_1"/>
    <property type="match status" value="1"/>
</dbReference>
<evidence type="ECO:0000259" key="8">
    <source>
        <dbReference type="PROSITE" id="PS51900"/>
    </source>
</evidence>
<dbReference type="Gene3D" id="1.10.150.130">
    <property type="match status" value="1"/>
</dbReference>
<accession>A0ABP7K497</accession>
<evidence type="ECO:0000259" key="7">
    <source>
        <dbReference type="PROSITE" id="PS51898"/>
    </source>
</evidence>
<feature type="domain" description="Tyr recombinase" evidence="7">
    <location>
        <begin position="302"/>
        <end position="500"/>
    </location>
</feature>
<evidence type="ECO:0000256" key="5">
    <source>
        <dbReference type="PROSITE-ProRule" id="PRU01248"/>
    </source>
</evidence>
<dbReference type="InterPro" id="IPR004107">
    <property type="entry name" value="Integrase_SAM-like_N"/>
</dbReference>
<feature type="compositionally biased region" description="Basic and acidic residues" evidence="6">
    <location>
        <begin position="158"/>
        <end position="167"/>
    </location>
</feature>
<keyword evidence="10" id="KW-1185">Reference proteome</keyword>
<gene>
    <name evidence="9" type="ORF">GCM10022404_14490</name>
</gene>
<comment type="caution">
    <text evidence="9">The sequence shown here is derived from an EMBL/GenBank/DDBJ whole genome shotgun (WGS) entry which is preliminary data.</text>
</comment>
<evidence type="ECO:0000256" key="1">
    <source>
        <dbReference type="ARBA" id="ARBA00008857"/>
    </source>
</evidence>
<dbReference type="PROSITE" id="PS51898">
    <property type="entry name" value="TYR_RECOMBINASE"/>
    <property type="match status" value="1"/>
</dbReference>
<reference evidence="10" key="1">
    <citation type="journal article" date="2019" name="Int. J. Syst. Evol. Microbiol.">
        <title>The Global Catalogue of Microorganisms (GCM) 10K type strain sequencing project: providing services to taxonomists for standard genome sequencing and annotation.</title>
        <authorList>
            <consortium name="The Broad Institute Genomics Platform"/>
            <consortium name="The Broad Institute Genome Sequencing Center for Infectious Disease"/>
            <person name="Wu L."/>
            <person name="Ma J."/>
        </authorList>
    </citation>
    <scope>NUCLEOTIDE SEQUENCE [LARGE SCALE GENOMIC DNA]</scope>
    <source>
        <strain evidence="10">JCM 17190</strain>
    </source>
</reference>
<dbReference type="Proteomes" id="UP001399917">
    <property type="component" value="Unassembled WGS sequence"/>
</dbReference>
<dbReference type="PROSITE" id="PS51900">
    <property type="entry name" value="CB"/>
    <property type="match status" value="1"/>
</dbReference>
<keyword evidence="2" id="KW-0229">DNA integration</keyword>